<sequence length="555" mass="62798">MASRLDSARGSIARAIQAWLQSRDIDVDEDRVDVGVPSEEGHGDLTSSICLKIGKTVRQAPRQLAEDMVPELTRQLQNLVTHIEAAGPGFLNFTLSTPWLAEVVNDIRAQGINYGHSTWGNGERVLIEFVSANPTGPLVIVSGRAAAVGDTLARIFRVNGFVTDREFYVNNAGNQIIKFGQAIYLRIRELEGAKIDPWPEGIYPGEYVIDIAREYLEHNPNWVPQEPDDGLYALLGQFGAEHLRRVQEEILRRFGVEFESWIYEKDLRDQGAPEAIIERLEALGWVKEEGGAKWFVSTRFGDDKDRVLVKSDGSYTYFVPDAAYHAGKFERGYDRVIDLLGPDHHGYVGRMQALVQALGFPADRLEIMIIQLVRLVRNNEVVRMSKRGGQFVSLEQLIEEVGVDPARYFFLERAPNTPMDFDLGLAELKSNENPVYYIQYAAARIHSVLRQWRQSHQDAFAWNPTLLSEPLERRLLFILARYPDVVKRAAIDRAPQYLPKYLTELAAAFHSFYRQHRILSEDPAMTMARVTLSEATLWVIRSGLGIMGISVPETM</sequence>
<evidence type="ECO:0000256" key="5">
    <source>
        <dbReference type="ARBA" id="ARBA00022598"/>
    </source>
</evidence>
<dbReference type="GO" id="GO:0005524">
    <property type="term" value="F:ATP binding"/>
    <property type="evidence" value="ECO:0007669"/>
    <property type="project" value="UniProtKB-UniRule"/>
</dbReference>
<accession>A0A2T2WYV4</accession>
<organism evidence="15 16">
    <name type="scientific">Sulfobacillus benefaciens</name>
    <dbReference type="NCBI Taxonomy" id="453960"/>
    <lineage>
        <taxon>Bacteria</taxon>
        <taxon>Bacillati</taxon>
        <taxon>Bacillota</taxon>
        <taxon>Clostridia</taxon>
        <taxon>Eubacteriales</taxon>
        <taxon>Clostridiales Family XVII. Incertae Sedis</taxon>
        <taxon>Sulfobacillus</taxon>
    </lineage>
</organism>
<dbReference type="SMART" id="SM01016">
    <property type="entry name" value="Arg_tRNA_synt_N"/>
    <property type="match status" value="1"/>
</dbReference>
<dbReference type="SUPFAM" id="SSF55190">
    <property type="entry name" value="Arginyl-tRNA synthetase (ArgRS), N-terminal 'additional' domain"/>
    <property type="match status" value="1"/>
</dbReference>
<comment type="similarity">
    <text evidence="2 11 12">Belongs to the class-I aminoacyl-tRNA synthetase family.</text>
</comment>
<evidence type="ECO:0000259" key="13">
    <source>
        <dbReference type="SMART" id="SM00836"/>
    </source>
</evidence>
<dbReference type="AlphaFoldDB" id="A0A2T2WYV4"/>
<evidence type="ECO:0000256" key="11">
    <source>
        <dbReference type="HAMAP-Rule" id="MF_00123"/>
    </source>
</evidence>
<dbReference type="Proteomes" id="UP000242699">
    <property type="component" value="Unassembled WGS sequence"/>
</dbReference>
<dbReference type="InterPro" id="IPR035684">
    <property type="entry name" value="ArgRS_core"/>
</dbReference>
<dbReference type="GO" id="GO:0005737">
    <property type="term" value="C:cytoplasm"/>
    <property type="evidence" value="ECO:0007669"/>
    <property type="project" value="UniProtKB-SubCell"/>
</dbReference>
<dbReference type="Pfam" id="PF03485">
    <property type="entry name" value="Arg_tRNA_synt_N"/>
    <property type="match status" value="1"/>
</dbReference>
<comment type="subcellular location">
    <subcellularLocation>
        <location evidence="1 11">Cytoplasm</location>
    </subcellularLocation>
</comment>
<keyword evidence="6 11" id="KW-0547">Nucleotide-binding</keyword>
<dbReference type="GO" id="GO:0006420">
    <property type="term" value="P:arginyl-tRNA aminoacylation"/>
    <property type="evidence" value="ECO:0007669"/>
    <property type="project" value="UniProtKB-UniRule"/>
</dbReference>
<evidence type="ECO:0000256" key="8">
    <source>
        <dbReference type="ARBA" id="ARBA00022917"/>
    </source>
</evidence>
<keyword evidence="4 11" id="KW-0963">Cytoplasm</keyword>
<dbReference type="InterPro" id="IPR005148">
    <property type="entry name" value="Arg-tRNA-synth_N"/>
</dbReference>
<evidence type="ECO:0000313" key="15">
    <source>
        <dbReference type="EMBL" id="PSR27424.1"/>
    </source>
</evidence>
<protein>
    <recommendedName>
        <fullName evidence="11">Arginine--tRNA ligase</fullName>
        <ecNumber evidence="11">6.1.1.19</ecNumber>
    </recommendedName>
    <alternativeName>
        <fullName evidence="11">Arginyl-tRNA synthetase</fullName>
        <shortName evidence="11">ArgRS</shortName>
    </alternativeName>
</protein>
<dbReference type="InterPro" id="IPR009080">
    <property type="entry name" value="tRNAsynth_Ia_anticodon-bd"/>
</dbReference>
<keyword evidence="9 11" id="KW-0030">Aminoacyl-tRNA synthetase</keyword>
<evidence type="ECO:0000313" key="16">
    <source>
        <dbReference type="Proteomes" id="UP000242699"/>
    </source>
</evidence>
<evidence type="ECO:0000256" key="3">
    <source>
        <dbReference type="ARBA" id="ARBA00011245"/>
    </source>
</evidence>
<reference evidence="15 16" key="1">
    <citation type="journal article" date="2014" name="BMC Genomics">
        <title>Comparison of environmental and isolate Sulfobacillus genomes reveals diverse carbon, sulfur, nitrogen, and hydrogen metabolisms.</title>
        <authorList>
            <person name="Justice N.B."/>
            <person name="Norman A."/>
            <person name="Brown C.T."/>
            <person name="Singh A."/>
            <person name="Thomas B.C."/>
            <person name="Banfield J.F."/>
        </authorList>
    </citation>
    <scope>NUCLEOTIDE SEQUENCE [LARGE SCALE GENOMIC DNA]</scope>
    <source>
        <strain evidence="15">AMDSBA1</strain>
    </source>
</reference>
<proteinExistence type="inferred from homology"/>
<keyword evidence="7 11" id="KW-0067">ATP-binding</keyword>
<dbReference type="InterPro" id="IPR014729">
    <property type="entry name" value="Rossmann-like_a/b/a_fold"/>
</dbReference>
<evidence type="ECO:0000256" key="2">
    <source>
        <dbReference type="ARBA" id="ARBA00005594"/>
    </source>
</evidence>
<comment type="caution">
    <text evidence="15">The sequence shown here is derived from an EMBL/GenBank/DDBJ whole genome shotgun (WGS) entry which is preliminary data.</text>
</comment>
<keyword evidence="8 11" id="KW-0648">Protein biosynthesis</keyword>
<feature type="domain" description="Arginyl tRNA synthetase N-terminal" evidence="14">
    <location>
        <begin position="6"/>
        <end position="95"/>
    </location>
</feature>
<evidence type="ECO:0000256" key="10">
    <source>
        <dbReference type="ARBA" id="ARBA00049339"/>
    </source>
</evidence>
<evidence type="ECO:0000256" key="12">
    <source>
        <dbReference type="RuleBase" id="RU363038"/>
    </source>
</evidence>
<gene>
    <name evidence="11" type="primary">argS</name>
    <name evidence="15" type="ORF">C7B43_11825</name>
</gene>
<dbReference type="FunFam" id="3.40.50.620:FF:000062">
    <property type="entry name" value="Arginine--tRNA ligase"/>
    <property type="match status" value="1"/>
</dbReference>
<dbReference type="Gene3D" id="1.10.730.10">
    <property type="entry name" value="Isoleucyl-tRNA Synthetase, Domain 1"/>
    <property type="match status" value="1"/>
</dbReference>
<name>A0A2T2WYV4_9FIRM</name>
<dbReference type="InterPro" id="IPR008909">
    <property type="entry name" value="DALR_anticod-bd"/>
</dbReference>
<evidence type="ECO:0000256" key="6">
    <source>
        <dbReference type="ARBA" id="ARBA00022741"/>
    </source>
</evidence>
<evidence type="ECO:0000256" key="1">
    <source>
        <dbReference type="ARBA" id="ARBA00004496"/>
    </source>
</evidence>
<dbReference type="NCBIfam" id="TIGR00456">
    <property type="entry name" value="argS"/>
    <property type="match status" value="1"/>
</dbReference>
<dbReference type="PANTHER" id="PTHR11956:SF5">
    <property type="entry name" value="ARGININE--TRNA LIGASE, CYTOPLASMIC"/>
    <property type="match status" value="1"/>
</dbReference>
<dbReference type="Pfam" id="PF00750">
    <property type="entry name" value="tRNA-synt_1d"/>
    <property type="match status" value="1"/>
</dbReference>
<feature type="domain" description="DALR anticodon binding" evidence="13">
    <location>
        <begin position="438"/>
        <end position="555"/>
    </location>
</feature>
<comment type="catalytic activity">
    <reaction evidence="10 11">
        <text>tRNA(Arg) + L-arginine + ATP = L-arginyl-tRNA(Arg) + AMP + diphosphate</text>
        <dbReference type="Rhea" id="RHEA:20301"/>
        <dbReference type="Rhea" id="RHEA-COMP:9658"/>
        <dbReference type="Rhea" id="RHEA-COMP:9673"/>
        <dbReference type="ChEBI" id="CHEBI:30616"/>
        <dbReference type="ChEBI" id="CHEBI:32682"/>
        <dbReference type="ChEBI" id="CHEBI:33019"/>
        <dbReference type="ChEBI" id="CHEBI:78442"/>
        <dbReference type="ChEBI" id="CHEBI:78513"/>
        <dbReference type="ChEBI" id="CHEBI:456215"/>
        <dbReference type="EC" id="6.1.1.19"/>
    </reaction>
</comment>
<dbReference type="Pfam" id="PF05746">
    <property type="entry name" value="DALR_1"/>
    <property type="match status" value="1"/>
</dbReference>
<dbReference type="SUPFAM" id="SSF52374">
    <property type="entry name" value="Nucleotidylyl transferase"/>
    <property type="match status" value="1"/>
</dbReference>
<dbReference type="GO" id="GO:0004814">
    <property type="term" value="F:arginine-tRNA ligase activity"/>
    <property type="evidence" value="ECO:0007669"/>
    <property type="project" value="UniProtKB-UniRule"/>
</dbReference>
<dbReference type="PRINTS" id="PR01038">
    <property type="entry name" value="TRNASYNTHARG"/>
</dbReference>
<dbReference type="SUPFAM" id="SSF47323">
    <property type="entry name" value="Anticodon-binding domain of a subclass of class I aminoacyl-tRNA synthetases"/>
    <property type="match status" value="1"/>
</dbReference>
<dbReference type="InterPro" id="IPR001278">
    <property type="entry name" value="Arg-tRNA-ligase"/>
</dbReference>
<evidence type="ECO:0000256" key="4">
    <source>
        <dbReference type="ARBA" id="ARBA00022490"/>
    </source>
</evidence>
<dbReference type="PANTHER" id="PTHR11956">
    <property type="entry name" value="ARGINYL-TRNA SYNTHETASE"/>
    <property type="match status" value="1"/>
</dbReference>
<dbReference type="InterPro" id="IPR036695">
    <property type="entry name" value="Arg-tRNA-synth_N_sf"/>
</dbReference>
<dbReference type="Gene3D" id="3.30.1360.70">
    <property type="entry name" value="Arginyl tRNA synthetase N-terminal domain"/>
    <property type="match status" value="1"/>
</dbReference>
<dbReference type="HAMAP" id="MF_00123">
    <property type="entry name" value="Arg_tRNA_synth"/>
    <property type="match status" value="1"/>
</dbReference>
<dbReference type="Gene3D" id="3.40.50.620">
    <property type="entry name" value="HUPs"/>
    <property type="match status" value="1"/>
</dbReference>
<keyword evidence="5 11" id="KW-0436">Ligase</keyword>
<evidence type="ECO:0000256" key="9">
    <source>
        <dbReference type="ARBA" id="ARBA00023146"/>
    </source>
</evidence>
<dbReference type="SMART" id="SM00836">
    <property type="entry name" value="DALR_1"/>
    <property type="match status" value="1"/>
</dbReference>
<dbReference type="CDD" id="cd00671">
    <property type="entry name" value="ArgRS_core"/>
    <property type="match status" value="1"/>
</dbReference>
<dbReference type="EMBL" id="PXYT01000026">
    <property type="protein sequence ID" value="PSR27424.1"/>
    <property type="molecule type" value="Genomic_DNA"/>
</dbReference>
<comment type="subunit">
    <text evidence="3 11">Monomer.</text>
</comment>
<feature type="short sequence motif" description="'HIGH' region" evidence="11">
    <location>
        <begin position="132"/>
        <end position="142"/>
    </location>
</feature>
<evidence type="ECO:0000259" key="14">
    <source>
        <dbReference type="SMART" id="SM01016"/>
    </source>
</evidence>
<evidence type="ECO:0000256" key="7">
    <source>
        <dbReference type="ARBA" id="ARBA00022840"/>
    </source>
</evidence>
<dbReference type="EC" id="6.1.1.19" evidence="11"/>